<accession>A0A3P8BT62</accession>
<name>A0A3P8BT62_9TREM</name>
<dbReference type="AlphaFoldDB" id="A0A3P8BT62"/>
<evidence type="ECO:0000313" key="2">
    <source>
        <dbReference type="Proteomes" id="UP000277204"/>
    </source>
</evidence>
<organism evidence="1 2">
    <name type="scientific">Schistosoma margrebowiei</name>
    <dbReference type="NCBI Taxonomy" id="48269"/>
    <lineage>
        <taxon>Eukaryota</taxon>
        <taxon>Metazoa</taxon>
        <taxon>Spiralia</taxon>
        <taxon>Lophotrochozoa</taxon>
        <taxon>Platyhelminthes</taxon>
        <taxon>Trematoda</taxon>
        <taxon>Digenea</taxon>
        <taxon>Strigeidida</taxon>
        <taxon>Schistosomatoidea</taxon>
        <taxon>Schistosomatidae</taxon>
        <taxon>Schistosoma</taxon>
    </lineage>
</organism>
<gene>
    <name evidence="1" type="ORF">SMRZ_LOCUS13960</name>
</gene>
<sequence length="185" mass="21274">MRFSSEYIQQLVTLLLTRQIIDSIREIFLPLGHSRLRQVWLSLKYEQRCLAERNKLKSEDNNDSLSTFNLSSSSLSLAQPSKTDSDVDKCSILPENKSQLADNNITSMDVDVNSEILIHQRIQSVTEKNKLNNNSKSFVLSIYVSSKHNLFNFPCEDNSEETRITPAEREATLLRVSNKYQFVNN</sequence>
<proteinExistence type="predicted"/>
<dbReference type="Proteomes" id="UP000277204">
    <property type="component" value="Unassembled WGS sequence"/>
</dbReference>
<reference evidence="1 2" key="1">
    <citation type="submission" date="2018-11" db="EMBL/GenBank/DDBJ databases">
        <authorList>
            <consortium name="Pathogen Informatics"/>
        </authorList>
    </citation>
    <scope>NUCLEOTIDE SEQUENCE [LARGE SCALE GENOMIC DNA]</scope>
    <source>
        <strain evidence="1 2">Zambia</strain>
    </source>
</reference>
<protein>
    <submittedName>
        <fullName evidence="1">Uncharacterized protein</fullName>
    </submittedName>
</protein>
<dbReference type="EMBL" id="UZAI01011932">
    <property type="protein sequence ID" value="VDP09525.1"/>
    <property type="molecule type" value="Genomic_DNA"/>
</dbReference>
<evidence type="ECO:0000313" key="1">
    <source>
        <dbReference type="EMBL" id="VDP09525.1"/>
    </source>
</evidence>
<keyword evidence="2" id="KW-1185">Reference proteome</keyword>